<dbReference type="VEuPathDB" id="FungiDB:BD410DRAFT_712310"/>
<name>A0A4Y7QMP8_9AGAM</name>
<dbReference type="STRING" id="50990.A0A4Y7QMP8"/>
<evidence type="ECO:0000313" key="3">
    <source>
        <dbReference type="Proteomes" id="UP000294933"/>
    </source>
</evidence>
<feature type="non-terminal residue" evidence="2">
    <location>
        <position position="1"/>
    </location>
</feature>
<evidence type="ECO:0000256" key="1">
    <source>
        <dbReference type="SAM" id="MobiDB-lite"/>
    </source>
</evidence>
<organism evidence="2 3">
    <name type="scientific">Rickenella mellea</name>
    <dbReference type="NCBI Taxonomy" id="50990"/>
    <lineage>
        <taxon>Eukaryota</taxon>
        <taxon>Fungi</taxon>
        <taxon>Dikarya</taxon>
        <taxon>Basidiomycota</taxon>
        <taxon>Agaricomycotina</taxon>
        <taxon>Agaricomycetes</taxon>
        <taxon>Hymenochaetales</taxon>
        <taxon>Rickenellaceae</taxon>
        <taxon>Rickenella</taxon>
    </lineage>
</organism>
<protein>
    <submittedName>
        <fullName evidence="2">Uncharacterized protein</fullName>
    </submittedName>
</protein>
<proteinExistence type="predicted"/>
<sequence>LNYLVKVGSDGLLRWDRNNVLVDTTAGCWKDSGSGMGIVPCDDVVVQHIPRRTSFEDGGPVSPVKPLASTNAEDGATLAHHESSHASSPIKRIFDSNFTPLGLMNKFLRKTVKKPDWIYVSVG</sequence>
<dbReference type="OrthoDB" id="7344096at2759"/>
<evidence type="ECO:0000313" key="2">
    <source>
        <dbReference type="EMBL" id="TDL28511.1"/>
    </source>
</evidence>
<reference evidence="2 3" key="1">
    <citation type="submission" date="2018-06" db="EMBL/GenBank/DDBJ databases">
        <title>A transcriptomic atlas of mushroom development highlights an independent origin of complex multicellularity.</title>
        <authorList>
            <consortium name="DOE Joint Genome Institute"/>
            <person name="Krizsan K."/>
            <person name="Almasi E."/>
            <person name="Merenyi Z."/>
            <person name="Sahu N."/>
            <person name="Viragh M."/>
            <person name="Koszo T."/>
            <person name="Mondo S."/>
            <person name="Kiss B."/>
            <person name="Balint B."/>
            <person name="Kues U."/>
            <person name="Barry K."/>
            <person name="Hegedus J.C."/>
            <person name="Henrissat B."/>
            <person name="Johnson J."/>
            <person name="Lipzen A."/>
            <person name="Ohm R."/>
            <person name="Nagy I."/>
            <person name="Pangilinan J."/>
            <person name="Yan J."/>
            <person name="Xiong Y."/>
            <person name="Grigoriev I.V."/>
            <person name="Hibbett D.S."/>
            <person name="Nagy L.G."/>
        </authorList>
    </citation>
    <scope>NUCLEOTIDE SEQUENCE [LARGE SCALE GENOMIC DNA]</scope>
    <source>
        <strain evidence="2 3">SZMC22713</strain>
    </source>
</reference>
<dbReference type="AlphaFoldDB" id="A0A4Y7QMP8"/>
<feature type="region of interest" description="Disordered" evidence="1">
    <location>
        <begin position="55"/>
        <end position="85"/>
    </location>
</feature>
<accession>A0A4Y7QMP8</accession>
<dbReference type="EMBL" id="ML170157">
    <property type="protein sequence ID" value="TDL28511.1"/>
    <property type="molecule type" value="Genomic_DNA"/>
</dbReference>
<dbReference type="Proteomes" id="UP000294933">
    <property type="component" value="Unassembled WGS sequence"/>
</dbReference>
<gene>
    <name evidence="2" type="ORF">BD410DRAFT_712310</name>
</gene>
<keyword evidence="3" id="KW-1185">Reference proteome</keyword>